<keyword evidence="2" id="KW-1185">Reference proteome</keyword>
<dbReference type="EMBL" id="JASAOG010000087">
    <property type="protein sequence ID" value="KAK0053344.1"/>
    <property type="molecule type" value="Genomic_DNA"/>
</dbReference>
<organism evidence="1 2">
    <name type="scientific">Biomphalaria pfeifferi</name>
    <name type="common">Bloodfluke planorb</name>
    <name type="synonym">Freshwater snail</name>
    <dbReference type="NCBI Taxonomy" id="112525"/>
    <lineage>
        <taxon>Eukaryota</taxon>
        <taxon>Metazoa</taxon>
        <taxon>Spiralia</taxon>
        <taxon>Lophotrochozoa</taxon>
        <taxon>Mollusca</taxon>
        <taxon>Gastropoda</taxon>
        <taxon>Heterobranchia</taxon>
        <taxon>Euthyneura</taxon>
        <taxon>Panpulmonata</taxon>
        <taxon>Hygrophila</taxon>
        <taxon>Lymnaeoidea</taxon>
        <taxon>Planorbidae</taxon>
        <taxon>Biomphalaria</taxon>
    </lineage>
</organism>
<dbReference type="Proteomes" id="UP001233172">
    <property type="component" value="Unassembled WGS sequence"/>
</dbReference>
<dbReference type="AlphaFoldDB" id="A0AAD8F7Y7"/>
<reference evidence="1" key="2">
    <citation type="submission" date="2023-04" db="EMBL/GenBank/DDBJ databases">
        <authorList>
            <person name="Bu L."/>
            <person name="Lu L."/>
            <person name="Laidemitt M.R."/>
            <person name="Zhang S.M."/>
            <person name="Mutuku M."/>
            <person name="Mkoji G."/>
            <person name="Steinauer M."/>
            <person name="Loker E.S."/>
        </authorList>
    </citation>
    <scope>NUCLEOTIDE SEQUENCE</scope>
    <source>
        <strain evidence="1">KasaAsao</strain>
        <tissue evidence="1">Whole Snail</tissue>
    </source>
</reference>
<sequence length="68" mass="7398">MVGDGDSKTFQLPNSLKLYGQEVLIVKECSVECVSKRLCTPLRNVIKDCSKLGDHIGGKENGSLTDTK</sequence>
<accession>A0AAD8F7Y7</accession>
<evidence type="ECO:0000313" key="2">
    <source>
        <dbReference type="Proteomes" id="UP001233172"/>
    </source>
</evidence>
<reference evidence="1" key="1">
    <citation type="journal article" date="2023" name="PLoS Negl. Trop. Dis.">
        <title>A genome sequence for Biomphalaria pfeifferi, the major vector snail for the human-infecting parasite Schistosoma mansoni.</title>
        <authorList>
            <person name="Bu L."/>
            <person name="Lu L."/>
            <person name="Laidemitt M.R."/>
            <person name="Zhang S.M."/>
            <person name="Mutuku M."/>
            <person name="Mkoji G."/>
            <person name="Steinauer M."/>
            <person name="Loker E.S."/>
        </authorList>
    </citation>
    <scope>NUCLEOTIDE SEQUENCE</scope>
    <source>
        <strain evidence="1">KasaAsao</strain>
    </source>
</reference>
<evidence type="ECO:0000313" key="1">
    <source>
        <dbReference type="EMBL" id="KAK0053344.1"/>
    </source>
</evidence>
<name>A0AAD8F7Y7_BIOPF</name>
<comment type="caution">
    <text evidence="1">The sequence shown here is derived from an EMBL/GenBank/DDBJ whole genome shotgun (WGS) entry which is preliminary data.</text>
</comment>
<gene>
    <name evidence="1" type="ORF">Bpfe_017275</name>
</gene>
<proteinExistence type="predicted"/>
<protein>
    <submittedName>
        <fullName evidence="1">Uncharacterized protein</fullName>
    </submittedName>
</protein>